<dbReference type="GO" id="GO:0016787">
    <property type="term" value="F:hydrolase activity"/>
    <property type="evidence" value="ECO:0007669"/>
    <property type="project" value="UniProtKB-KW"/>
</dbReference>
<dbReference type="InterPro" id="IPR036962">
    <property type="entry name" value="Glyco_hydro_3_N_sf"/>
</dbReference>
<reference evidence="6" key="1">
    <citation type="journal article" date="2019" name="Int. J. Syst. Evol. Microbiol.">
        <title>The Global Catalogue of Microorganisms (GCM) 10K type strain sequencing project: providing services to taxonomists for standard genome sequencing and annotation.</title>
        <authorList>
            <consortium name="The Broad Institute Genomics Platform"/>
            <consortium name="The Broad Institute Genome Sequencing Center for Infectious Disease"/>
            <person name="Wu L."/>
            <person name="Ma J."/>
        </authorList>
    </citation>
    <scope>NUCLEOTIDE SEQUENCE [LARGE SCALE GENOMIC DNA]</scope>
    <source>
        <strain evidence="6">CGMCC 1.10832</strain>
    </source>
</reference>
<keyword evidence="3 5" id="KW-0378">Hydrolase</keyword>
<evidence type="ECO:0000259" key="4">
    <source>
        <dbReference type="SMART" id="SM01217"/>
    </source>
</evidence>
<gene>
    <name evidence="5" type="ORF">GCM10011506_41410</name>
</gene>
<comment type="caution">
    <text evidence="5">The sequence shown here is derived from an EMBL/GenBank/DDBJ whole genome shotgun (WGS) entry which is preliminary data.</text>
</comment>
<dbReference type="Gene3D" id="3.40.50.1700">
    <property type="entry name" value="Glycoside hydrolase family 3 C-terminal domain"/>
    <property type="match status" value="1"/>
</dbReference>
<proteinExistence type="inferred from homology"/>
<dbReference type="SUPFAM" id="SSF51445">
    <property type="entry name" value="(Trans)glycosidases"/>
    <property type="match status" value="1"/>
</dbReference>
<dbReference type="Gene3D" id="3.20.20.300">
    <property type="entry name" value="Glycoside hydrolase, family 3, N-terminal domain"/>
    <property type="match status" value="1"/>
</dbReference>
<dbReference type="InterPro" id="IPR044993">
    <property type="entry name" value="BXL"/>
</dbReference>
<dbReference type="Proteomes" id="UP000636010">
    <property type="component" value="Unassembled WGS sequence"/>
</dbReference>
<dbReference type="PRINTS" id="PR00133">
    <property type="entry name" value="GLHYDRLASE3"/>
</dbReference>
<dbReference type="RefSeq" id="WP_229712678.1">
    <property type="nucleotide sequence ID" value="NZ_BAABHU010000015.1"/>
</dbReference>
<dbReference type="EMBL" id="BMEC01000015">
    <property type="protein sequence ID" value="GGC51388.1"/>
    <property type="molecule type" value="Genomic_DNA"/>
</dbReference>
<evidence type="ECO:0000313" key="6">
    <source>
        <dbReference type="Proteomes" id="UP000636010"/>
    </source>
</evidence>
<dbReference type="InterPro" id="IPR036881">
    <property type="entry name" value="Glyco_hydro_3_C_sf"/>
</dbReference>
<dbReference type="Pfam" id="PF01915">
    <property type="entry name" value="Glyco_hydro_3_C"/>
    <property type="match status" value="1"/>
</dbReference>
<dbReference type="Pfam" id="PF14310">
    <property type="entry name" value="Fn3-like"/>
    <property type="match status" value="1"/>
</dbReference>
<evidence type="ECO:0000256" key="3">
    <source>
        <dbReference type="ARBA" id="ARBA00022801"/>
    </source>
</evidence>
<keyword evidence="2" id="KW-0732">Signal</keyword>
<organism evidence="5 6">
    <name type="scientific">Marivirga lumbricoides</name>
    <dbReference type="NCBI Taxonomy" id="1046115"/>
    <lineage>
        <taxon>Bacteria</taxon>
        <taxon>Pseudomonadati</taxon>
        <taxon>Bacteroidota</taxon>
        <taxon>Cytophagia</taxon>
        <taxon>Cytophagales</taxon>
        <taxon>Marivirgaceae</taxon>
        <taxon>Marivirga</taxon>
    </lineage>
</organism>
<feature type="domain" description="Fibronectin type III-like" evidence="4">
    <location>
        <begin position="675"/>
        <end position="744"/>
    </location>
</feature>
<evidence type="ECO:0000256" key="1">
    <source>
        <dbReference type="ARBA" id="ARBA00005336"/>
    </source>
</evidence>
<protein>
    <submittedName>
        <fullName evidence="5">Glycosyl hydrolase</fullName>
    </submittedName>
</protein>
<dbReference type="SMART" id="SM01217">
    <property type="entry name" value="Fn3_like"/>
    <property type="match status" value="1"/>
</dbReference>
<accession>A0ABQ1N1J0</accession>
<dbReference type="SUPFAM" id="SSF52279">
    <property type="entry name" value="Beta-D-glucan exohydrolase, C-terminal domain"/>
    <property type="match status" value="1"/>
</dbReference>
<dbReference type="InterPro" id="IPR017853">
    <property type="entry name" value="GH"/>
</dbReference>
<keyword evidence="6" id="KW-1185">Reference proteome</keyword>
<dbReference type="InterPro" id="IPR026891">
    <property type="entry name" value="Fn3-like"/>
</dbReference>
<dbReference type="InterPro" id="IPR002772">
    <property type="entry name" value="Glyco_hydro_3_C"/>
</dbReference>
<dbReference type="PANTHER" id="PTHR42721">
    <property type="entry name" value="SUGAR HYDROLASE-RELATED"/>
    <property type="match status" value="1"/>
</dbReference>
<dbReference type="InterPro" id="IPR013783">
    <property type="entry name" value="Ig-like_fold"/>
</dbReference>
<evidence type="ECO:0000256" key="2">
    <source>
        <dbReference type="ARBA" id="ARBA00022729"/>
    </source>
</evidence>
<dbReference type="Pfam" id="PF00933">
    <property type="entry name" value="Glyco_hydro_3"/>
    <property type="match status" value="1"/>
</dbReference>
<dbReference type="PANTHER" id="PTHR42721:SF3">
    <property type="entry name" value="BETA-D-XYLOSIDASE 5-RELATED"/>
    <property type="match status" value="1"/>
</dbReference>
<sequence length="765" mass="83940">MKQKFKDIEFYFHKNLTMHNNTLYFLAGFVLLFFTGCNKEEKSSKENIDVVEQNTQPDFPFYDTSLSLDDRVANLIAELSLEEKALQMMHNTPGIERLGIPPYSYWNEALHGVGRSGVATVFPQAIGLGATFDEDLAFRVSSAISDEARAMHNAAKAKGYHKQYGGLTFWTPNVNIFRDPRWGRGQETYGEDPYLTSKIGAAFVKGLQGDNPDYLKTAACAKHFAVHSGPEKLRHEFNAEATMQDMHETYLPAFKALVDAGVESVMCAYNSTNGEPCCANNYLLDTVLRDKWNFKGHVLSDCWAIIDFYEQEKGHGVVETPAQAAALAVKSGVSLNCGSTYEALPEAVEQGLITEEEIDEQLAILLRTRFKLGLFDPAGSNPYDDISVDVVNSEEHRDLAREVAQKSIVMLKNNGALPLKNDLSKYFITGPNAANVDVLLGNYYGVNPKMVTILEGVAAAIHPASQLQYRMGALLDRDPVNPMDWATGNAGNSDVTIAVIGISSLLEGEEGESLASATAGDRLDYNLPSNQIDFLKKLRAAAGERPIVAVVTGGSPMNLAEVHELADAVLLTWYPGEEGGTAVADVLFGKISPSGRLPITFPKSLDQLPDYEDYSMEGRTYKYMNEEPLYPFGFGLSYTSFNYSDLKINSGSVAENDNLQLSFTITNTGDIAADEVVQLYISDVESSFRAPNYELIGIKRTNLKPGGSQEISFVVTPEMRSIVNESGEHMMESGEFKLFVGGASPMKRSEALGASQMQSVSFTVN</sequence>
<dbReference type="InterPro" id="IPR001764">
    <property type="entry name" value="Glyco_hydro_3_N"/>
</dbReference>
<name>A0ABQ1N1J0_9BACT</name>
<comment type="similarity">
    <text evidence="1">Belongs to the glycosyl hydrolase 3 family.</text>
</comment>
<evidence type="ECO:0000313" key="5">
    <source>
        <dbReference type="EMBL" id="GGC51388.1"/>
    </source>
</evidence>
<dbReference type="Gene3D" id="2.60.40.10">
    <property type="entry name" value="Immunoglobulins"/>
    <property type="match status" value="1"/>
</dbReference>